<dbReference type="GO" id="GO:0008234">
    <property type="term" value="F:cysteine-type peptidase activity"/>
    <property type="evidence" value="ECO:0007669"/>
    <property type="project" value="InterPro"/>
</dbReference>
<dbReference type="SMART" id="SM00645">
    <property type="entry name" value="Pept_C1"/>
    <property type="match status" value="1"/>
</dbReference>
<name>A0A196SJC9_BLAHN</name>
<dbReference type="PROSITE" id="PS51257">
    <property type="entry name" value="PROKAR_LIPOPROTEIN"/>
    <property type="match status" value="1"/>
</dbReference>
<keyword evidence="2" id="KW-0865">Zymogen</keyword>
<evidence type="ECO:0000256" key="3">
    <source>
        <dbReference type="SAM" id="SignalP"/>
    </source>
</evidence>
<proteinExistence type="inferred from homology"/>
<organism evidence="5 6">
    <name type="scientific">Blastocystis sp. subtype 1 (strain ATCC 50177 / NandII)</name>
    <dbReference type="NCBI Taxonomy" id="478820"/>
    <lineage>
        <taxon>Eukaryota</taxon>
        <taxon>Sar</taxon>
        <taxon>Stramenopiles</taxon>
        <taxon>Bigyra</taxon>
        <taxon>Opalozoa</taxon>
        <taxon>Opalinata</taxon>
        <taxon>Blastocystidae</taxon>
        <taxon>Blastocystis</taxon>
    </lineage>
</organism>
<evidence type="ECO:0000313" key="6">
    <source>
        <dbReference type="Proteomes" id="UP000078348"/>
    </source>
</evidence>
<evidence type="ECO:0000259" key="4">
    <source>
        <dbReference type="SMART" id="SM00645"/>
    </source>
</evidence>
<dbReference type="InterPro" id="IPR000668">
    <property type="entry name" value="Peptidase_C1A_C"/>
</dbReference>
<dbReference type="AlphaFoldDB" id="A0A196SJC9"/>
<feature type="chain" id="PRO_5018569437" evidence="3">
    <location>
        <begin position="17"/>
        <end position="444"/>
    </location>
</feature>
<reference evidence="5 6" key="1">
    <citation type="submission" date="2016-05" db="EMBL/GenBank/DDBJ databases">
        <title>Nuclear genome of Blastocystis sp. subtype 1 NandII.</title>
        <authorList>
            <person name="Gentekaki E."/>
            <person name="Curtis B."/>
            <person name="Stairs C."/>
            <person name="Eme L."/>
            <person name="Herman E."/>
            <person name="Klimes V."/>
            <person name="Arias M.C."/>
            <person name="Elias M."/>
            <person name="Hilliou F."/>
            <person name="Klute M."/>
            <person name="Malik S.-B."/>
            <person name="Pightling A."/>
            <person name="Rachubinski R."/>
            <person name="Salas D."/>
            <person name="Schlacht A."/>
            <person name="Suga H."/>
            <person name="Archibald J."/>
            <person name="Ball S.G."/>
            <person name="Clark G."/>
            <person name="Dacks J."/>
            <person name="Van Der Giezen M."/>
            <person name="Tsaousis A."/>
            <person name="Roger A."/>
        </authorList>
    </citation>
    <scope>NUCLEOTIDE SEQUENCE [LARGE SCALE GENOMIC DNA]</scope>
    <source>
        <strain evidence="6">ATCC 50177 / NandII</strain>
    </source>
</reference>
<keyword evidence="6" id="KW-1185">Reference proteome</keyword>
<keyword evidence="3" id="KW-0732">Signal</keyword>
<evidence type="ECO:0000313" key="5">
    <source>
        <dbReference type="EMBL" id="OAO17143.1"/>
    </source>
</evidence>
<dbReference type="InterPro" id="IPR013128">
    <property type="entry name" value="Peptidase_C1A"/>
</dbReference>
<gene>
    <name evidence="5" type="ORF">AV274_1169</name>
</gene>
<dbReference type="Gene3D" id="3.90.70.10">
    <property type="entry name" value="Cysteine proteinases"/>
    <property type="match status" value="1"/>
</dbReference>
<feature type="domain" description="Peptidase C1A papain C-terminal" evidence="4">
    <location>
        <begin position="261"/>
        <end position="440"/>
    </location>
</feature>
<dbReference type="OrthoDB" id="10308705at2759"/>
<dbReference type="SUPFAM" id="SSF54001">
    <property type="entry name" value="Cysteine proteinases"/>
    <property type="match status" value="1"/>
</dbReference>
<dbReference type="Pfam" id="PF00112">
    <property type="entry name" value="Peptidase_C1"/>
    <property type="match status" value="1"/>
</dbReference>
<dbReference type="InterPro" id="IPR038765">
    <property type="entry name" value="Papain-like_cys_pep_sf"/>
</dbReference>
<dbReference type="EMBL" id="LXWW01000045">
    <property type="protein sequence ID" value="OAO17143.1"/>
    <property type="molecule type" value="Genomic_DNA"/>
</dbReference>
<dbReference type="Proteomes" id="UP000078348">
    <property type="component" value="Unassembled WGS sequence"/>
</dbReference>
<evidence type="ECO:0000256" key="1">
    <source>
        <dbReference type="ARBA" id="ARBA00008455"/>
    </source>
</evidence>
<sequence length="444" mass="51144">MKSSFIFALIIAAALACDEGFMEVHFSRVSGEAQCQVRLSDEAMKTDGLVLVDKFTATPMAYCLNPGYYYVGCNGPAVVNVKYLTYKKDHNLTASPYYKVLKLDQITEQWTTVPSGHHEKDFDRSKPITGKPAYPADPTTKGSDFTCDQDGYMSYLRKWTPEMKCTSRDVNSEEFQKRLEYFIDSCEKIHDWNMRDRYRMEFTFYADWHPDEFEEITTTKQRYSGIKTPVPSVIPMYNNSNLRYLMPSLDPCDDVFEDRRLAENTLRSYICKPQNCSVTWAFAVTTSIEYAIKKLYLEEYDQIVEVALSAQELIDCVGKEHGVTGKVCDGLPLAWGFDYIFENGIAYREFYPHTNMEADSCAVVDDEKKYHIAGYEKPTAYNKLGLFDLVMRGPTAVTLGLDPEFFQYYRNDREEGPYFDTAFWRPSVYGVVVEYLQYAVEGEP</sequence>
<dbReference type="PANTHER" id="PTHR12411">
    <property type="entry name" value="CYSTEINE PROTEASE FAMILY C1-RELATED"/>
    <property type="match status" value="1"/>
</dbReference>
<accession>A0A196SJC9</accession>
<evidence type="ECO:0000256" key="2">
    <source>
        <dbReference type="ARBA" id="ARBA00023145"/>
    </source>
</evidence>
<keyword evidence="5" id="KW-0645">Protease</keyword>
<feature type="signal peptide" evidence="3">
    <location>
        <begin position="1"/>
        <end position="16"/>
    </location>
</feature>
<feature type="non-terminal residue" evidence="5">
    <location>
        <position position="444"/>
    </location>
</feature>
<dbReference type="GO" id="GO:0006508">
    <property type="term" value="P:proteolysis"/>
    <property type="evidence" value="ECO:0007669"/>
    <property type="project" value="UniProtKB-KW"/>
</dbReference>
<comment type="similarity">
    <text evidence="1">Belongs to the peptidase C1 family.</text>
</comment>
<comment type="caution">
    <text evidence="5">The sequence shown here is derived from an EMBL/GenBank/DDBJ whole genome shotgun (WGS) entry which is preliminary data.</text>
</comment>
<keyword evidence="5" id="KW-0378">Hydrolase</keyword>
<protein>
    <submittedName>
        <fullName evidence="5">Cysteine protease 1</fullName>
    </submittedName>
</protein>